<dbReference type="SUPFAM" id="SSF52518">
    <property type="entry name" value="Thiamin diphosphate-binding fold (THDP-binding)"/>
    <property type="match status" value="2"/>
</dbReference>
<dbReference type="InterPro" id="IPR029061">
    <property type="entry name" value="THDP-binding"/>
</dbReference>
<evidence type="ECO:0000256" key="3">
    <source>
        <dbReference type="ARBA" id="ARBA00023239"/>
    </source>
</evidence>
<protein>
    <recommendedName>
        <fullName evidence="7">Phosphonopyruvate decarboxylase</fullName>
    </recommendedName>
</protein>
<dbReference type="InterPro" id="IPR000399">
    <property type="entry name" value="TPP-bd_CS"/>
</dbReference>
<feature type="domain" description="Thiamine pyrophosphate enzyme TPP-binding" evidence="4">
    <location>
        <begin position="181"/>
        <end position="302"/>
    </location>
</feature>
<keyword evidence="3" id="KW-0456">Lyase</keyword>
<dbReference type="GO" id="GO:0030976">
    <property type="term" value="F:thiamine pyrophosphate binding"/>
    <property type="evidence" value="ECO:0007669"/>
    <property type="project" value="InterPro"/>
</dbReference>
<dbReference type="CDD" id="cd07035">
    <property type="entry name" value="TPP_PYR_POX_like"/>
    <property type="match status" value="1"/>
</dbReference>
<evidence type="ECO:0000259" key="4">
    <source>
        <dbReference type="Pfam" id="PF02775"/>
    </source>
</evidence>
<dbReference type="InterPro" id="IPR012001">
    <property type="entry name" value="Thiamin_PyroP_enz_TPP-bd_dom"/>
</dbReference>
<name>A0A381VHT9_9ZZZZ</name>
<organism evidence="6">
    <name type="scientific">marine metagenome</name>
    <dbReference type="NCBI Taxonomy" id="408172"/>
    <lineage>
        <taxon>unclassified sequences</taxon>
        <taxon>metagenomes</taxon>
        <taxon>ecological metagenomes</taxon>
    </lineage>
</organism>
<dbReference type="PROSITE" id="PS00187">
    <property type="entry name" value="TPP_ENZYMES"/>
    <property type="match status" value="1"/>
</dbReference>
<gene>
    <name evidence="6" type="ORF">METZ01_LOCUS92202</name>
</gene>
<dbReference type="PANTHER" id="PTHR42818:SF1">
    <property type="entry name" value="SULFOPYRUVATE DECARBOXYLASE"/>
    <property type="match status" value="1"/>
</dbReference>
<dbReference type="AlphaFoldDB" id="A0A381VHT9"/>
<dbReference type="InterPro" id="IPR017684">
    <property type="entry name" value="Phosphono-pyrv_decarboxylase"/>
</dbReference>
<evidence type="ECO:0000313" key="6">
    <source>
        <dbReference type="EMBL" id="SVA39348.1"/>
    </source>
</evidence>
<dbReference type="EMBL" id="UINC01008751">
    <property type="protein sequence ID" value="SVA39348.1"/>
    <property type="molecule type" value="Genomic_DNA"/>
</dbReference>
<evidence type="ECO:0000256" key="2">
    <source>
        <dbReference type="ARBA" id="ARBA00023052"/>
    </source>
</evidence>
<dbReference type="Gene3D" id="3.40.50.970">
    <property type="match status" value="2"/>
</dbReference>
<keyword evidence="2" id="KW-0786">Thiamine pyrophosphate</keyword>
<dbReference type="InterPro" id="IPR051818">
    <property type="entry name" value="TPP_dependent_decarboxylase"/>
</dbReference>
<keyword evidence="1" id="KW-0210">Decarboxylase</keyword>
<evidence type="ECO:0008006" key="7">
    <source>
        <dbReference type="Google" id="ProtNLM"/>
    </source>
</evidence>
<dbReference type="GO" id="GO:0000287">
    <property type="term" value="F:magnesium ion binding"/>
    <property type="evidence" value="ECO:0007669"/>
    <property type="project" value="InterPro"/>
</dbReference>
<reference evidence="6" key="1">
    <citation type="submission" date="2018-05" db="EMBL/GenBank/DDBJ databases">
        <authorList>
            <person name="Lanie J.A."/>
            <person name="Ng W.-L."/>
            <person name="Kazmierczak K.M."/>
            <person name="Andrzejewski T.M."/>
            <person name="Davidsen T.M."/>
            <person name="Wayne K.J."/>
            <person name="Tettelin H."/>
            <person name="Glass J.I."/>
            <person name="Rusch D."/>
            <person name="Podicherti R."/>
            <person name="Tsui H.-C.T."/>
            <person name="Winkler M.E."/>
        </authorList>
    </citation>
    <scope>NUCLEOTIDE SEQUENCE</scope>
</reference>
<feature type="non-terminal residue" evidence="6">
    <location>
        <position position="1"/>
    </location>
</feature>
<evidence type="ECO:0000259" key="5">
    <source>
        <dbReference type="Pfam" id="PF02776"/>
    </source>
</evidence>
<dbReference type="Pfam" id="PF02776">
    <property type="entry name" value="TPP_enzyme_N"/>
    <property type="match status" value="1"/>
</dbReference>
<sequence>VVSNEGAGVALAAGCHLASGELGLVYMQNSGLGNAVNPLVSLTSQDVYGIPLLLMVGWRGEPGTNDEPQHLLQGRTTLSLLDDLEIGYRVLPTDTEEAILCLREAAQSATSRSRPEAIIVRRDTFESCPRDAIVATPYEMVREQAVTLIVDQLGPTDLVIATTGGTSRELHEIRRSNRVESSEQDFLVVGSMGHSSQIALGIALKQPDRRVYCLDGDGALIMHMGSLAVVGGLAPENLAHVVLNNGCHESVGGQPTVGLEIDIPAIAAACGYRYTRSVTTVAELQLSLAELSTTTGPALIEVRISQGSRHDLGRPKGLPQESKNSFMRFVRT</sequence>
<dbReference type="GO" id="GO:0032923">
    <property type="term" value="P:organic phosphonate biosynthetic process"/>
    <property type="evidence" value="ECO:0007669"/>
    <property type="project" value="InterPro"/>
</dbReference>
<dbReference type="InterPro" id="IPR011766">
    <property type="entry name" value="TPP_enzyme_TPP-bd"/>
</dbReference>
<feature type="domain" description="Thiamine pyrophosphate enzyme N-terminal TPP-binding" evidence="5">
    <location>
        <begin position="2"/>
        <end position="73"/>
    </location>
</feature>
<accession>A0A381VHT9</accession>
<dbReference type="PANTHER" id="PTHR42818">
    <property type="entry name" value="SULFOPYRUVATE DECARBOXYLASE SUBUNIT ALPHA"/>
    <property type="match status" value="1"/>
</dbReference>
<dbReference type="NCBIfam" id="TIGR03297">
    <property type="entry name" value="Ppyr-DeCO2ase"/>
    <property type="match status" value="1"/>
</dbReference>
<evidence type="ECO:0000256" key="1">
    <source>
        <dbReference type="ARBA" id="ARBA00022793"/>
    </source>
</evidence>
<proteinExistence type="predicted"/>
<dbReference type="Pfam" id="PF02775">
    <property type="entry name" value="TPP_enzyme_C"/>
    <property type="match status" value="1"/>
</dbReference>
<dbReference type="CDD" id="cd03371">
    <property type="entry name" value="TPP_PpyrDC"/>
    <property type="match status" value="1"/>
</dbReference>
<dbReference type="GO" id="GO:0033980">
    <property type="term" value="F:phosphonopyruvate decarboxylase activity"/>
    <property type="evidence" value="ECO:0007669"/>
    <property type="project" value="InterPro"/>
</dbReference>